<feature type="region of interest" description="Disordered" evidence="1">
    <location>
        <begin position="257"/>
        <end position="283"/>
    </location>
</feature>
<dbReference type="PANTHER" id="PTHR48172:SF2">
    <property type="entry name" value="VACUOLAR PROTEIN SORTING PROTEIN 62"/>
    <property type="match status" value="1"/>
</dbReference>
<dbReference type="PANTHER" id="PTHR48172">
    <property type="match status" value="1"/>
</dbReference>
<name>A0A8E2JW93_9PEZI</name>
<evidence type="ECO:0000313" key="4">
    <source>
        <dbReference type="Proteomes" id="UP000250140"/>
    </source>
</evidence>
<reference evidence="3 4" key="1">
    <citation type="journal article" date="2016" name="Nat. Commun.">
        <title>Ectomycorrhizal ecology is imprinted in the genome of the dominant symbiotic fungus Cenococcum geophilum.</title>
        <authorList>
            <consortium name="DOE Joint Genome Institute"/>
            <person name="Peter M."/>
            <person name="Kohler A."/>
            <person name="Ohm R.A."/>
            <person name="Kuo A."/>
            <person name="Krutzmann J."/>
            <person name="Morin E."/>
            <person name="Arend M."/>
            <person name="Barry K.W."/>
            <person name="Binder M."/>
            <person name="Choi C."/>
            <person name="Clum A."/>
            <person name="Copeland A."/>
            <person name="Grisel N."/>
            <person name="Haridas S."/>
            <person name="Kipfer T."/>
            <person name="LaButti K."/>
            <person name="Lindquist E."/>
            <person name="Lipzen A."/>
            <person name="Maire R."/>
            <person name="Meier B."/>
            <person name="Mihaltcheva S."/>
            <person name="Molinier V."/>
            <person name="Murat C."/>
            <person name="Poggeler S."/>
            <person name="Quandt C.A."/>
            <person name="Sperisen C."/>
            <person name="Tritt A."/>
            <person name="Tisserant E."/>
            <person name="Crous P.W."/>
            <person name="Henrissat B."/>
            <person name="Nehls U."/>
            <person name="Egli S."/>
            <person name="Spatafora J.W."/>
            <person name="Grigoriev I.V."/>
            <person name="Martin F.M."/>
        </authorList>
    </citation>
    <scope>NUCLEOTIDE SEQUENCE [LARGE SCALE GENOMIC DNA]</scope>
    <source>
        <strain evidence="3 4">CBS 207.34</strain>
    </source>
</reference>
<accession>A0A8E2JW93</accession>
<dbReference type="InterPro" id="IPR009291">
    <property type="entry name" value="Vps62"/>
</dbReference>
<keyword evidence="2" id="KW-0732">Signal</keyword>
<dbReference type="EMBL" id="KV749029">
    <property type="protein sequence ID" value="OCL11524.1"/>
    <property type="molecule type" value="Genomic_DNA"/>
</dbReference>
<keyword evidence="4" id="KW-1185">Reference proteome</keyword>
<proteinExistence type="predicted"/>
<evidence type="ECO:0000313" key="3">
    <source>
        <dbReference type="EMBL" id="OCL11524.1"/>
    </source>
</evidence>
<feature type="region of interest" description="Disordered" evidence="1">
    <location>
        <begin position="72"/>
        <end position="93"/>
    </location>
</feature>
<organism evidence="3 4">
    <name type="scientific">Glonium stellatum</name>
    <dbReference type="NCBI Taxonomy" id="574774"/>
    <lineage>
        <taxon>Eukaryota</taxon>
        <taxon>Fungi</taxon>
        <taxon>Dikarya</taxon>
        <taxon>Ascomycota</taxon>
        <taxon>Pezizomycotina</taxon>
        <taxon>Dothideomycetes</taxon>
        <taxon>Pleosporomycetidae</taxon>
        <taxon>Gloniales</taxon>
        <taxon>Gloniaceae</taxon>
        <taxon>Glonium</taxon>
    </lineage>
</organism>
<gene>
    <name evidence="3" type="ORF">AOQ84DRAFT_313700</name>
</gene>
<feature type="chain" id="PRO_5034046836" evidence="2">
    <location>
        <begin position="26"/>
        <end position="545"/>
    </location>
</feature>
<dbReference type="Pfam" id="PF06101">
    <property type="entry name" value="Vps62"/>
    <property type="match status" value="1"/>
</dbReference>
<dbReference type="AlphaFoldDB" id="A0A8E2JW93"/>
<sequence>MKGRRAPIAVLSALLSLFTISEVYQKALFNKITPPSERLEESHWVASSQSWLDRKSCKWFGFCGLAHLNKSGWTKTGSKSSQRKQQSPIHDDSHAQHLDDLNSFWTSGKTNPDEWSEDERVLREVPQYVLEYAPYVHLYSEEEFWPCDIAEHLIHTTPHLNYTALQASSDHPKLTDLDDLNKWGRFVYLQSDDNVEERPDWLGGKMNIPNHPGAPDEGEQSWADWDGRLDGELPDDANGGREEWYDVGLGDTVDRGGVRPISKASTAPIPVPTNTPEGEELLDEDFRPEALRRLGKRALGGRSDAPAVLITVDKGDGVVDAFWFFFYSYNLGNTVLNVRFGNHVGDWEHTVIRFSHGKPKAVFFSEHSFGEAYSYDAVEKIGKRPVAYSATGTHAMYATAGNHPYILPGGLLHDMTDRGPLWDPLLNSHSYTYDYINDTLRSSNITPNAPIGWFYFIGHWGDKFYPLSDPRQYRFVGQYHYVNGPLGPRFKNLGRKRICQGNDDCLIKNFIGSKRRLRRFESIGEGEEMSEEDVRRFIGPEELLE</sequence>
<evidence type="ECO:0000256" key="1">
    <source>
        <dbReference type="SAM" id="MobiDB-lite"/>
    </source>
</evidence>
<protein>
    <submittedName>
        <fullName evidence="3">Uncharacterized protein</fullName>
    </submittedName>
</protein>
<evidence type="ECO:0000256" key="2">
    <source>
        <dbReference type="SAM" id="SignalP"/>
    </source>
</evidence>
<feature type="signal peptide" evidence="2">
    <location>
        <begin position="1"/>
        <end position="25"/>
    </location>
</feature>
<dbReference type="OrthoDB" id="188042at2759"/>
<feature type="region of interest" description="Disordered" evidence="1">
    <location>
        <begin position="201"/>
        <end position="245"/>
    </location>
</feature>
<dbReference type="Proteomes" id="UP000250140">
    <property type="component" value="Unassembled WGS sequence"/>
</dbReference>